<sequence>MPPVRLAPPMQKCATTSLKPPLPLSYYPTFLTCYLVTISTVATGLDPRLRHRALNHSHRPDVSCISRPVEQRAAASQSLPC</sequence>
<name>A0A2T2NFY5_CORCC</name>
<evidence type="ECO:0000313" key="1">
    <source>
        <dbReference type="EMBL" id="PSN64345.1"/>
    </source>
</evidence>
<gene>
    <name evidence="1" type="ORF">BS50DRAFT_71259</name>
</gene>
<organism evidence="1 2">
    <name type="scientific">Corynespora cassiicola Philippines</name>
    <dbReference type="NCBI Taxonomy" id="1448308"/>
    <lineage>
        <taxon>Eukaryota</taxon>
        <taxon>Fungi</taxon>
        <taxon>Dikarya</taxon>
        <taxon>Ascomycota</taxon>
        <taxon>Pezizomycotina</taxon>
        <taxon>Dothideomycetes</taxon>
        <taxon>Pleosporomycetidae</taxon>
        <taxon>Pleosporales</taxon>
        <taxon>Corynesporascaceae</taxon>
        <taxon>Corynespora</taxon>
    </lineage>
</organism>
<dbReference type="AlphaFoldDB" id="A0A2T2NFY5"/>
<dbReference type="Proteomes" id="UP000240883">
    <property type="component" value="Unassembled WGS sequence"/>
</dbReference>
<dbReference type="EMBL" id="KZ678138">
    <property type="protein sequence ID" value="PSN64345.1"/>
    <property type="molecule type" value="Genomic_DNA"/>
</dbReference>
<protein>
    <submittedName>
        <fullName evidence="1">Uncharacterized protein</fullName>
    </submittedName>
</protein>
<keyword evidence="2" id="KW-1185">Reference proteome</keyword>
<reference evidence="1 2" key="1">
    <citation type="journal article" date="2018" name="Front. Microbiol.">
        <title>Genome-Wide Analysis of Corynespora cassiicola Leaf Fall Disease Putative Effectors.</title>
        <authorList>
            <person name="Lopez D."/>
            <person name="Ribeiro S."/>
            <person name="Label P."/>
            <person name="Fumanal B."/>
            <person name="Venisse J.S."/>
            <person name="Kohler A."/>
            <person name="de Oliveira R.R."/>
            <person name="Labutti K."/>
            <person name="Lipzen A."/>
            <person name="Lail K."/>
            <person name="Bauer D."/>
            <person name="Ohm R.A."/>
            <person name="Barry K.W."/>
            <person name="Spatafora J."/>
            <person name="Grigoriev I.V."/>
            <person name="Martin F.M."/>
            <person name="Pujade-Renaud V."/>
        </authorList>
    </citation>
    <scope>NUCLEOTIDE SEQUENCE [LARGE SCALE GENOMIC DNA]</scope>
    <source>
        <strain evidence="1 2">Philippines</strain>
    </source>
</reference>
<proteinExistence type="predicted"/>
<evidence type="ECO:0000313" key="2">
    <source>
        <dbReference type="Proteomes" id="UP000240883"/>
    </source>
</evidence>
<accession>A0A2T2NFY5</accession>